<sequence length="52" mass="5855">MVAGLTPPDWEVTLLDENLGHPDYERLPKPDLVGITAFTSQAPRNIRSRPRI</sequence>
<evidence type="ECO:0000313" key="1">
    <source>
        <dbReference type="EMBL" id="SPE31565.1"/>
    </source>
</evidence>
<accession>A0A2N9M7W6</accession>
<reference evidence="2" key="1">
    <citation type="submission" date="2018-02" db="EMBL/GenBank/DDBJ databases">
        <authorList>
            <person name="Hausmann B."/>
        </authorList>
    </citation>
    <scope>NUCLEOTIDE SEQUENCE [LARGE SCALE GENOMIC DNA]</scope>
    <source>
        <strain evidence="2">Peat soil MAG SbA5</strain>
    </source>
</reference>
<dbReference type="Proteomes" id="UP000239735">
    <property type="component" value="Unassembled WGS sequence"/>
</dbReference>
<protein>
    <submittedName>
        <fullName evidence="1">Uncharacterized protein</fullName>
    </submittedName>
</protein>
<dbReference type="EMBL" id="OKRB01000151">
    <property type="protein sequence ID" value="SPE31565.1"/>
    <property type="molecule type" value="Genomic_DNA"/>
</dbReference>
<gene>
    <name evidence="1" type="ORF">SBA5_890013</name>
</gene>
<organism evidence="1 2">
    <name type="scientific">Candidatus Sulfuritelmatomonas gaucii</name>
    <dbReference type="NCBI Taxonomy" id="2043161"/>
    <lineage>
        <taxon>Bacteria</taxon>
        <taxon>Pseudomonadati</taxon>
        <taxon>Acidobacteriota</taxon>
        <taxon>Terriglobia</taxon>
        <taxon>Terriglobales</taxon>
        <taxon>Acidobacteriaceae</taxon>
        <taxon>Candidatus Sulfuritelmatomonas</taxon>
    </lineage>
</organism>
<proteinExistence type="predicted"/>
<dbReference type="AlphaFoldDB" id="A0A2N9M7W6"/>
<name>A0A2N9M7W6_9BACT</name>
<evidence type="ECO:0000313" key="2">
    <source>
        <dbReference type="Proteomes" id="UP000239735"/>
    </source>
</evidence>